<keyword evidence="6" id="KW-1185">Reference proteome</keyword>
<comment type="caution">
    <text evidence="5">The sequence shown here is derived from an EMBL/GenBank/DDBJ whole genome shotgun (WGS) entry which is preliminary data.</text>
</comment>
<organism evidence="5 6">
    <name type="scientific">Polypterus senegalus</name>
    <name type="common">Senegal bichir</name>
    <dbReference type="NCBI Taxonomy" id="55291"/>
    <lineage>
        <taxon>Eukaryota</taxon>
        <taxon>Metazoa</taxon>
        <taxon>Chordata</taxon>
        <taxon>Craniata</taxon>
        <taxon>Vertebrata</taxon>
        <taxon>Euteleostomi</taxon>
        <taxon>Actinopterygii</taxon>
        <taxon>Polypteriformes</taxon>
        <taxon>Polypteridae</taxon>
        <taxon>Polypterus</taxon>
    </lineage>
</organism>
<feature type="domain" description="Sulfotransferase" evidence="4">
    <location>
        <begin position="111"/>
        <end position="179"/>
    </location>
</feature>
<evidence type="ECO:0000256" key="3">
    <source>
        <dbReference type="RuleBase" id="RU361155"/>
    </source>
</evidence>
<name>A0A8X7XIL5_POLSE</name>
<reference evidence="5 6" key="1">
    <citation type="journal article" date="2021" name="Cell">
        <title>Tracing the genetic footprints of vertebrate landing in non-teleost ray-finned fishes.</title>
        <authorList>
            <person name="Bi X."/>
            <person name="Wang K."/>
            <person name="Yang L."/>
            <person name="Pan H."/>
            <person name="Jiang H."/>
            <person name="Wei Q."/>
            <person name="Fang M."/>
            <person name="Yu H."/>
            <person name="Zhu C."/>
            <person name="Cai Y."/>
            <person name="He Y."/>
            <person name="Gan X."/>
            <person name="Zeng H."/>
            <person name="Yu D."/>
            <person name="Zhu Y."/>
            <person name="Jiang H."/>
            <person name="Qiu Q."/>
            <person name="Yang H."/>
            <person name="Zhang Y.E."/>
            <person name="Wang W."/>
            <person name="Zhu M."/>
            <person name="He S."/>
            <person name="Zhang G."/>
        </authorList>
    </citation>
    <scope>NUCLEOTIDE SEQUENCE [LARGE SCALE GENOMIC DNA]</scope>
    <source>
        <strain evidence="5">Bchr_013</strain>
    </source>
</reference>
<feature type="domain" description="Sulfotransferase" evidence="4">
    <location>
        <begin position="180"/>
        <end position="269"/>
    </location>
</feature>
<keyword evidence="2 3" id="KW-0808">Transferase</keyword>
<dbReference type="AlphaFoldDB" id="A0A8X7XIL5"/>
<dbReference type="Gene3D" id="3.40.50.300">
    <property type="entry name" value="P-loop containing nucleotide triphosphate hydrolases"/>
    <property type="match status" value="2"/>
</dbReference>
<evidence type="ECO:0000256" key="1">
    <source>
        <dbReference type="ARBA" id="ARBA00005771"/>
    </source>
</evidence>
<feature type="non-terminal residue" evidence="5">
    <location>
        <position position="277"/>
    </location>
</feature>
<dbReference type="InterPro" id="IPR027417">
    <property type="entry name" value="P-loop_NTPase"/>
</dbReference>
<accession>A0A8X7XIL5</accession>
<feature type="non-terminal residue" evidence="5">
    <location>
        <position position="1"/>
    </location>
</feature>
<dbReference type="SUPFAM" id="SSF52540">
    <property type="entry name" value="P-loop containing nucleoside triphosphate hydrolases"/>
    <property type="match status" value="1"/>
</dbReference>
<dbReference type="EC" id="2.8.2.-" evidence="3"/>
<evidence type="ECO:0000256" key="2">
    <source>
        <dbReference type="ARBA" id="ARBA00022679"/>
    </source>
</evidence>
<evidence type="ECO:0000313" key="6">
    <source>
        <dbReference type="Proteomes" id="UP000886611"/>
    </source>
</evidence>
<proteinExistence type="inferred from homology"/>
<dbReference type="InterPro" id="IPR000863">
    <property type="entry name" value="Sulfotransferase_dom"/>
</dbReference>
<protein>
    <recommendedName>
        <fullName evidence="3">Sulfotransferase</fullName>
        <ecNumber evidence="3">2.8.2.-</ecNumber>
    </recommendedName>
</protein>
<dbReference type="Pfam" id="PF00685">
    <property type="entry name" value="Sulfotransfer_1"/>
    <property type="match status" value="2"/>
</dbReference>
<sequence length="277" mass="31050">MEALPCRGPWSPPGGPNALGLVSPALLPPQEVLGKIYDGARRAAGRTAGTSATLGCGQKRIAGNTWGSSGSSIKGAVSLHSRLESGGSRTKLRRRVEAARRQGIVARTVWGTIWMQQIMSLIEAKGDFNATFNMTTADRVPWIEANGTIEKFASLSPPRIHVSHLPWNYMPKELRQKKGKDLRSSVKKICTFLDRKLSDEEIDNVEEHSQFHIMKNNSCANYRDVCPEIFDHDKGSFMRKGIVGDWKKHLTVEQNQKFDEVFQEKMRDVNIKFIWSN</sequence>
<dbReference type="EMBL" id="JAATIS010000485">
    <property type="protein sequence ID" value="KAG2468622.1"/>
    <property type="molecule type" value="Genomic_DNA"/>
</dbReference>
<evidence type="ECO:0000313" key="5">
    <source>
        <dbReference type="EMBL" id="KAG2468622.1"/>
    </source>
</evidence>
<gene>
    <name evidence="5" type="primary">Sult3a1_0</name>
    <name evidence="5" type="ORF">GTO96_0014802</name>
</gene>
<dbReference type="PANTHER" id="PTHR11783">
    <property type="entry name" value="SULFOTRANSFERASE SULT"/>
    <property type="match status" value="1"/>
</dbReference>
<comment type="similarity">
    <text evidence="1 3">Belongs to the sulfotransferase 1 family.</text>
</comment>
<dbReference type="GO" id="GO:0008146">
    <property type="term" value="F:sulfotransferase activity"/>
    <property type="evidence" value="ECO:0007669"/>
    <property type="project" value="InterPro"/>
</dbReference>
<dbReference type="Proteomes" id="UP000886611">
    <property type="component" value="Unassembled WGS sequence"/>
</dbReference>
<evidence type="ECO:0000259" key="4">
    <source>
        <dbReference type="Pfam" id="PF00685"/>
    </source>
</evidence>